<sequence>MTDTKPKLVIVYGTGTNNTRAVAEGIESGARDEGVDTVLLNAADLPKEEIVAEITGAEGVAIGSPTYNRKPIPAIVTLAEMLKDVDMAGKVCATFGAYGHSGEAPKTLKRVLKPCNMEQMEVLRILGKPSGPTLNECREYGAEIARNMLEK</sequence>
<gene>
    <name evidence="2" type="primary">fpaA</name>
    <name evidence="2" type="ORF">GGGHDLIA_00021</name>
</gene>
<dbReference type="SUPFAM" id="SSF52218">
    <property type="entry name" value="Flavoproteins"/>
    <property type="match status" value="1"/>
</dbReference>
<dbReference type="AlphaFoldDB" id="A0A7G9YHP7"/>
<organism evidence="2">
    <name type="scientific">Candidatus Methanogaster sp. ANME-2c ERB4</name>
    <dbReference type="NCBI Taxonomy" id="2759911"/>
    <lineage>
        <taxon>Archaea</taxon>
        <taxon>Methanobacteriati</taxon>
        <taxon>Methanobacteriota</taxon>
        <taxon>Stenosarchaea group</taxon>
        <taxon>Methanomicrobia</taxon>
        <taxon>Methanosarcinales</taxon>
        <taxon>ANME-2 cluster</taxon>
        <taxon>Candidatus Methanogasteraceae</taxon>
        <taxon>Candidatus Methanogaster</taxon>
    </lineage>
</organism>
<dbReference type="GO" id="GO:0010181">
    <property type="term" value="F:FMN binding"/>
    <property type="evidence" value="ECO:0007669"/>
    <property type="project" value="InterPro"/>
</dbReference>
<feature type="domain" description="Flavodoxin-like" evidence="1">
    <location>
        <begin position="8"/>
        <end position="145"/>
    </location>
</feature>
<dbReference type="PROSITE" id="PS50902">
    <property type="entry name" value="FLAVODOXIN_LIKE"/>
    <property type="match status" value="1"/>
</dbReference>
<dbReference type="PANTHER" id="PTHR43717:SF1">
    <property type="entry name" value="ANAEROBIC NITRIC OXIDE REDUCTASE FLAVORUBREDOXIN"/>
    <property type="match status" value="1"/>
</dbReference>
<reference evidence="2" key="1">
    <citation type="submission" date="2020-06" db="EMBL/GenBank/DDBJ databases">
        <title>Unique genomic features of the anaerobic methanotrophic archaea.</title>
        <authorList>
            <person name="Chadwick G.L."/>
            <person name="Skennerton C.T."/>
            <person name="Laso-Perez R."/>
            <person name="Leu A.O."/>
            <person name="Speth D.R."/>
            <person name="Yu H."/>
            <person name="Morgan-Lang C."/>
            <person name="Hatzenpichler R."/>
            <person name="Goudeau D."/>
            <person name="Malmstrom R."/>
            <person name="Brazelton W.J."/>
            <person name="Woyke T."/>
            <person name="Hallam S.J."/>
            <person name="Tyson G.W."/>
            <person name="Wegener G."/>
            <person name="Boetius A."/>
            <person name="Orphan V."/>
        </authorList>
    </citation>
    <scope>NUCLEOTIDE SEQUENCE</scope>
</reference>
<name>A0A7G9YHP7_9EURY</name>
<proteinExistence type="predicted"/>
<dbReference type="InterPro" id="IPR029039">
    <property type="entry name" value="Flavoprotein-like_sf"/>
</dbReference>
<dbReference type="Gene3D" id="3.40.50.360">
    <property type="match status" value="1"/>
</dbReference>
<dbReference type="EC" id="1.-.-.-" evidence="2"/>
<dbReference type="EMBL" id="MT631265">
    <property type="protein sequence ID" value="QNO47531.1"/>
    <property type="molecule type" value="Genomic_DNA"/>
</dbReference>
<accession>A0A7G9YHP7</accession>
<dbReference type="GO" id="GO:0016491">
    <property type="term" value="F:oxidoreductase activity"/>
    <property type="evidence" value="ECO:0007669"/>
    <property type="project" value="UniProtKB-KW"/>
</dbReference>
<evidence type="ECO:0000259" key="1">
    <source>
        <dbReference type="PROSITE" id="PS50902"/>
    </source>
</evidence>
<dbReference type="InterPro" id="IPR008254">
    <property type="entry name" value="Flavodoxin/NO_synth"/>
</dbReference>
<dbReference type="Pfam" id="PF00258">
    <property type="entry name" value="Flavodoxin_1"/>
    <property type="match status" value="1"/>
</dbReference>
<dbReference type="PANTHER" id="PTHR43717">
    <property type="entry name" value="ANAEROBIC NITRIC OXIDE REDUCTASE FLAVORUBREDOXIN"/>
    <property type="match status" value="1"/>
</dbReference>
<keyword evidence="2" id="KW-0560">Oxidoreductase</keyword>
<protein>
    <submittedName>
        <fullName evidence="2">Type A flavoprotein FprA</fullName>
        <ecNumber evidence="2">1.-.-.-</ecNumber>
    </submittedName>
</protein>
<evidence type="ECO:0000313" key="2">
    <source>
        <dbReference type="EMBL" id="QNO47531.1"/>
    </source>
</evidence>